<dbReference type="GO" id="GO:0003677">
    <property type="term" value="F:DNA binding"/>
    <property type="evidence" value="ECO:0007669"/>
    <property type="project" value="UniProtKB-KW"/>
</dbReference>
<dbReference type="RefSeq" id="WP_317136492.1">
    <property type="nucleotide sequence ID" value="NZ_CP043875.1"/>
</dbReference>
<dbReference type="CDD" id="cd04491">
    <property type="entry name" value="SoSSB_OBF"/>
    <property type="match status" value="2"/>
</dbReference>
<gene>
    <name evidence="2" type="ORF">F1737_10300</name>
</gene>
<dbReference type="PANTHER" id="PTHR13356:SF10">
    <property type="entry name" value="REPLICATION FACTOR-A PROTEIN 1"/>
    <property type="match status" value="1"/>
</dbReference>
<dbReference type="EMBL" id="CP043875">
    <property type="protein sequence ID" value="WOF17040.1"/>
    <property type="molecule type" value="Genomic_DNA"/>
</dbReference>
<proteinExistence type="predicted"/>
<dbReference type="SUPFAM" id="SSF50249">
    <property type="entry name" value="Nucleic acid-binding proteins"/>
    <property type="match status" value="3"/>
</dbReference>
<organism evidence="2 3">
    <name type="scientific">Methanochimaera problematica</name>
    <dbReference type="NCBI Taxonomy" id="2609417"/>
    <lineage>
        <taxon>Archaea</taxon>
        <taxon>Methanobacteriati</taxon>
        <taxon>Methanobacteriota</taxon>
        <taxon>Stenosarchaea group</taxon>
        <taxon>Methanomicrobia</taxon>
        <taxon>Methanomicrobiales</taxon>
        <taxon>Methanomicrobiaceae</taxon>
        <taxon>Methanochimaera</taxon>
    </lineage>
</organism>
<dbReference type="GeneID" id="85230563"/>
<dbReference type="Proteomes" id="UP001301797">
    <property type="component" value="Chromosome"/>
</dbReference>
<dbReference type="PANTHER" id="PTHR13356">
    <property type="entry name" value="OB FOLD NUCLEIC ACID BINDING PROTEIN-RELATED"/>
    <property type="match status" value="1"/>
</dbReference>
<dbReference type="KEGG" id="mefw:F1737_10300"/>
<dbReference type="InterPro" id="IPR051231">
    <property type="entry name" value="SOSS-B"/>
</dbReference>
<keyword evidence="1" id="KW-0238">DNA-binding</keyword>
<dbReference type="AlphaFoldDB" id="A0AA97I370"/>
<dbReference type="Gene3D" id="2.40.50.140">
    <property type="entry name" value="Nucleic acid-binding proteins"/>
    <property type="match status" value="2"/>
</dbReference>
<protein>
    <submittedName>
        <fullName evidence="2">Nucleotide-binding protein</fullName>
    </submittedName>
</protein>
<reference evidence="2 3" key="1">
    <citation type="submission" date="2019-09" db="EMBL/GenBank/DDBJ databases">
        <title>The complete genome of Methanoplanus sp. FWC-SCC4.</title>
        <authorList>
            <person name="Chen S.-C."/>
            <person name="Zhou Y.-Z."/>
            <person name="Lai M.-C."/>
        </authorList>
    </citation>
    <scope>NUCLEOTIDE SEQUENCE [LARGE SCALE GENOMIC DNA]</scope>
    <source>
        <strain evidence="2 3">FWC-SCC4</strain>
    </source>
</reference>
<accession>A0AA97I370</accession>
<dbReference type="InterPro" id="IPR012340">
    <property type="entry name" value="NA-bd_OB-fold"/>
</dbReference>
<sequence length="415" mass="45830">MDINPEIIERISRNIEEKGGSADKNRIISKMNLLVSEFSIPAEEAERTVTNEIIREQNLNFSGSSSGSGETVPIADANPGDWVTVEGKIVSVSTPPSPSMAQTGIISDESGAIRFVVWAKANAPLMEELKWYRIESATVDEYRGASSMKIHSGTTITEIEEDRPLMPEPVPISDLKPGVGTIRAKVIQNWEPRHERMFQSGMLGDETATISFISWKSENNQKLEEGKVYNIYYAGVDEYQGRLSLNITDAMPLEDENADIDVASGNVTLSGAFVHMGSNSGLIKRCPVEGCNRALNRQNFCPVHEIQNDFRYDLRITGFLDDGNKATSVLIKREEVETITGTTLEKAIEMAENNPLGFDDVLLNMQKVLVGKYLTCQGNDMDGTLLVKKCNIQEYDTTGHTNLINRAAEKTGGKE</sequence>
<evidence type="ECO:0000313" key="2">
    <source>
        <dbReference type="EMBL" id="WOF17040.1"/>
    </source>
</evidence>
<evidence type="ECO:0000313" key="3">
    <source>
        <dbReference type="Proteomes" id="UP001301797"/>
    </source>
</evidence>
<dbReference type="GO" id="GO:0010212">
    <property type="term" value="P:response to ionizing radiation"/>
    <property type="evidence" value="ECO:0007669"/>
    <property type="project" value="TreeGrafter"/>
</dbReference>
<evidence type="ECO:0000256" key="1">
    <source>
        <dbReference type="ARBA" id="ARBA00023125"/>
    </source>
</evidence>
<name>A0AA97I370_9EURY</name>
<dbReference type="GO" id="GO:0000724">
    <property type="term" value="P:double-strand break repair via homologous recombination"/>
    <property type="evidence" value="ECO:0007669"/>
    <property type="project" value="TreeGrafter"/>
</dbReference>
<keyword evidence="3" id="KW-1185">Reference proteome</keyword>